<dbReference type="PANTHER" id="PTHR33395">
    <property type="entry name" value="TRANSCRIPTASE, PUTATIVE-RELATED-RELATED"/>
    <property type="match status" value="1"/>
</dbReference>
<dbReference type="PANTHER" id="PTHR33395:SF22">
    <property type="entry name" value="REVERSE TRANSCRIPTASE DOMAIN-CONTAINING PROTEIN"/>
    <property type="match status" value="1"/>
</dbReference>
<accession>A0ABY7EW20</accession>
<evidence type="ECO:0000313" key="1">
    <source>
        <dbReference type="EMBL" id="WAR14150.1"/>
    </source>
</evidence>
<organism evidence="1 2">
    <name type="scientific">Mya arenaria</name>
    <name type="common">Soft-shell clam</name>
    <dbReference type="NCBI Taxonomy" id="6604"/>
    <lineage>
        <taxon>Eukaryota</taxon>
        <taxon>Metazoa</taxon>
        <taxon>Spiralia</taxon>
        <taxon>Lophotrochozoa</taxon>
        <taxon>Mollusca</taxon>
        <taxon>Bivalvia</taxon>
        <taxon>Autobranchia</taxon>
        <taxon>Heteroconchia</taxon>
        <taxon>Euheterodonta</taxon>
        <taxon>Imparidentia</taxon>
        <taxon>Neoheterodontei</taxon>
        <taxon>Myida</taxon>
        <taxon>Myoidea</taxon>
        <taxon>Myidae</taxon>
        <taxon>Mya</taxon>
    </lineage>
</organism>
<sequence length="138" mass="15772">MKHSQPTTKRIGMIGVHWAEAFLKILELATFNKETHIILCGGFNCPNIDWQSLTLTTDFNFTQVQTQPTRENNILDLVFTLNPSLIKSTSTTPGISDYDIVVVDSDTKPYYTKQKPRKSYSFSKANWENLKNDLIKLT</sequence>
<reference evidence="1" key="1">
    <citation type="submission" date="2022-11" db="EMBL/GenBank/DDBJ databases">
        <title>Centuries of genome instability and evolution in soft-shell clam transmissible cancer (bioRxiv).</title>
        <authorList>
            <person name="Hart S.F.M."/>
            <person name="Yonemitsu M.A."/>
            <person name="Giersch R.M."/>
            <person name="Beal B.F."/>
            <person name="Arriagada G."/>
            <person name="Davis B.W."/>
            <person name="Ostrander E.A."/>
            <person name="Goff S.P."/>
            <person name="Metzger M.J."/>
        </authorList>
    </citation>
    <scope>NUCLEOTIDE SEQUENCE</scope>
    <source>
        <strain evidence="1">MELC-2E11</strain>
        <tissue evidence="1">Siphon/mantle</tissue>
    </source>
</reference>
<name>A0ABY7EW20_MYAAR</name>
<keyword evidence="2" id="KW-1185">Reference proteome</keyword>
<protein>
    <recommendedName>
        <fullName evidence="3">Endonuclease/exonuclease/phosphatase domain-containing protein</fullName>
    </recommendedName>
</protein>
<dbReference type="Proteomes" id="UP001164746">
    <property type="component" value="Chromosome 9"/>
</dbReference>
<dbReference type="EMBL" id="CP111020">
    <property type="protein sequence ID" value="WAR14150.1"/>
    <property type="molecule type" value="Genomic_DNA"/>
</dbReference>
<evidence type="ECO:0008006" key="3">
    <source>
        <dbReference type="Google" id="ProtNLM"/>
    </source>
</evidence>
<gene>
    <name evidence="1" type="ORF">MAR_004255</name>
</gene>
<evidence type="ECO:0000313" key="2">
    <source>
        <dbReference type="Proteomes" id="UP001164746"/>
    </source>
</evidence>
<proteinExistence type="predicted"/>